<accession>X1H3B4</accession>
<feature type="region of interest" description="Disordered" evidence="1">
    <location>
        <begin position="1"/>
        <end position="21"/>
    </location>
</feature>
<dbReference type="EMBL" id="BARU01020663">
    <property type="protein sequence ID" value="GAH51575.1"/>
    <property type="molecule type" value="Genomic_DNA"/>
</dbReference>
<gene>
    <name evidence="2" type="ORF">S03H2_33901</name>
</gene>
<organism evidence="2">
    <name type="scientific">marine sediment metagenome</name>
    <dbReference type="NCBI Taxonomy" id="412755"/>
    <lineage>
        <taxon>unclassified sequences</taxon>
        <taxon>metagenomes</taxon>
        <taxon>ecological metagenomes</taxon>
    </lineage>
</organism>
<sequence length="80" mass="9025">MTDTSQIKEHMDVVSSDKKTVGKVDHLEGSDKIKLTKQSSPDGVHHHFIPVGWIDHVDQHVHLTKSDAEVTAHWQHEGIK</sequence>
<evidence type="ECO:0008006" key="3">
    <source>
        <dbReference type="Google" id="ProtNLM"/>
    </source>
</evidence>
<reference evidence="2" key="1">
    <citation type="journal article" date="2014" name="Front. Microbiol.">
        <title>High frequency of phylogenetically diverse reductive dehalogenase-homologous genes in deep subseafloor sedimentary metagenomes.</title>
        <authorList>
            <person name="Kawai M."/>
            <person name="Futagami T."/>
            <person name="Toyoda A."/>
            <person name="Takaki Y."/>
            <person name="Nishi S."/>
            <person name="Hori S."/>
            <person name="Arai W."/>
            <person name="Tsubouchi T."/>
            <person name="Morono Y."/>
            <person name="Uchiyama I."/>
            <person name="Ito T."/>
            <person name="Fujiyama A."/>
            <person name="Inagaki F."/>
            <person name="Takami H."/>
        </authorList>
    </citation>
    <scope>NUCLEOTIDE SEQUENCE</scope>
    <source>
        <strain evidence="2">Expedition CK06-06</strain>
    </source>
</reference>
<proteinExistence type="predicted"/>
<protein>
    <recommendedName>
        <fullName evidence="3">DUF2171 domain-containing protein</fullName>
    </recommendedName>
</protein>
<comment type="caution">
    <text evidence="2">The sequence shown here is derived from an EMBL/GenBank/DDBJ whole genome shotgun (WGS) entry which is preliminary data.</text>
</comment>
<evidence type="ECO:0000313" key="2">
    <source>
        <dbReference type="EMBL" id="GAH51575.1"/>
    </source>
</evidence>
<name>X1H3B4_9ZZZZ</name>
<dbReference type="InterPro" id="IPR018684">
    <property type="entry name" value="DUF2171"/>
</dbReference>
<dbReference type="Pfam" id="PF09939">
    <property type="entry name" value="DUF2171"/>
    <property type="match status" value="1"/>
</dbReference>
<evidence type="ECO:0000256" key="1">
    <source>
        <dbReference type="SAM" id="MobiDB-lite"/>
    </source>
</evidence>
<dbReference type="AlphaFoldDB" id="X1H3B4"/>